<keyword evidence="3" id="KW-1185">Reference proteome</keyword>
<keyword evidence="1" id="KW-0472">Membrane</keyword>
<protein>
    <submittedName>
        <fullName evidence="2">Uncharacterized protein</fullName>
    </submittedName>
</protein>
<keyword evidence="1" id="KW-0812">Transmembrane</keyword>
<reference evidence="2" key="1">
    <citation type="submission" date="2020-03" db="EMBL/GenBank/DDBJ databases">
        <authorList>
            <person name="He L."/>
        </authorList>
    </citation>
    <scope>NUCLEOTIDE SEQUENCE</scope>
    <source>
        <strain evidence="2">CkLH20</strain>
    </source>
</reference>
<gene>
    <name evidence="2" type="ORF">CkaCkLH20_02088</name>
</gene>
<sequence length="234" mass="26285">MRADYSALSVSTTTDEAVEDESIPARPPLWTRVKNLSPKTSFYFRLLVLNVAVAVLGVLATVVYERKRGLPPRPIVCYCGSSIAEAKTLKCKYDSLSVAWLPPHCRNDELTAEFEKAGPGENGTWAYYKDNKGKTPLSLEEVAALADLPHEQAYFYTTTGWHVAHCAFYWRKQYRMRAKGSMTESRYDKESHIEHCYSIFMSVDPRDSVKVAAPVWLGGDATVNDEIEDDGGHH</sequence>
<comment type="caution">
    <text evidence="2">The sequence shown here is derived from an EMBL/GenBank/DDBJ whole genome shotgun (WGS) entry which is preliminary data.</text>
</comment>
<dbReference type="AlphaFoldDB" id="A0A9P6ICU7"/>
<accession>A0A9P6ICU7</accession>
<dbReference type="OrthoDB" id="3501153at2759"/>
<dbReference type="EMBL" id="JAATWM020000005">
    <property type="protein sequence ID" value="KAF9880134.1"/>
    <property type="molecule type" value="Genomic_DNA"/>
</dbReference>
<dbReference type="InterPro" id="IPR053008">
    <property type="entry name" value="Phomopsin_biosynth_assoc"/>
</dbReference>
<dbReference type="GeneID" id="62157881"/>
<dbReference type="Proteomes" id="UP000781932">
    <property type="component" value="Unassembled WGS sequence"/>
</dbReference>
<evidence type="ECO:0000313" key="2">
    <source>
        <dbReference type="EMBL" id="KAF9880134.1"/>
    </source>
</evidence>
<evidence type="ECO:0000313" key="3">
    <source>
        <dbReference type="Proteomes" id="UP000781932"/>
    </source>
</evidence>
<reference evidence="2" key="2">
    <citation type="submission" date="2020-11" db="EMBL/GenBank/DDBJ databases">
        <title>Whole genome sequencing of Colletotrichum sp.</title>
        <authorList>
            <person name="Li H."/>
        </authorList>
    </citation>
    <scope>NUCLEOTIDE SEQUENCE</scope>
    <source>
        <strain evidence="2">CkLH20</strain>
    </source>
</reference>
<evidence type="ECO:0000256" key="1">
    <source>
        <dbReference type="SAM" id="Phobius"/>
    </source>
</evidence>
<name>A0A9P6ICU7_9PEZI</name>
<dbReference type="RefSeq" id="XP_038749595.1">
    <property type="nucleotide sequence ID" value="XM_038884807.1"/>
</dbReference>
<dbReference type="PANTHER" id="PTHR35896:SF3">
    <property type="entry name" value="MAJOR FACILITATOR SUPERFAMILY TRANSPORTER"/>
    <property type="match status" value="1"/>
</dbReference>
<organism evidence="2 3">
    <name type="scientific">Colletotrichum karsti</name>
    <dbReference type="NCBI Taxonomy" id="1095194"/>
    <lineage>
        <taxon>Eukaryota</taxon>
        <taxon>Fungi</taxon>
        <taxon>Dikarya</taxon>
        <taxon>Ascomycota</taxon>
        <taxon>Pezizomycotina</taxon>
        <taxon>Sordariomycetes</taxon>
        <taxon>Hypocreomycetidae</taxon>
        <taxon>Glomerellales</taxon>
        <taxon>Glomerellaceae</taxon>
        <taxon>Colletotrichum</taxon>
        <taxon>Colletotrichum boninense species complex</taxon>
    </lineage>
</organism>
<keyword evidence="1" id="KW-1133">Transmembrane helix</keyword>
<dbReference type="PANTHER" id="PTHR35896">
    <property type="entry name" value="IG-LIKE DOMAIN-CONTAINING PROTEIN"/>
    <property type="match status" value="1"/>
</dbReference>
<proteinExistence type="predicted"/>
<feature type="transmembrane region" description="Helical" evidence="1">
    <location>
        <begin position="42"/>
        <end position="64"/>
    </location>
</feature>